<accession>A0A9Q0RYQ7</accession>
<dbReference type="InterPro" id="IPR002782">
    <property type="entry name" value="Mut7-C_RNAse_dom"/>
</dbReference>
<dbReference type="PANTHER" id="PTHR47765:SF2">
    <property type="entry name" value="EXONUCLEASE MUT-7 HOMOLOG"/>
    <property type="match status" value="1"/>
</dbReference>
<dbReference type="GO" id="GO:0003676">
    <property type="term" value="F:nucleic acid binding"/>
    <property type="evidence" value="ECO:0007669"/>
    <property type="project" value="InterPro"/>
</dbReference>
<name>A0A9Q0RYQ7_9DIPT</name>
<dbReference type="Proteomes" id="UP001151699">
    <property type="component" value="Chromosome X"/>
</dbReference>
<keyword evidence="4" id="KW-0378">Hydrolase</keyword>
<protein>
    <submittedName>
        <fullName evidence="4">Exonuclease mut-7 like</fullName>
    </submittedName>
</protein>
<dbReference type="Gene3D" id="3.30.420.10">
    <property type="entry name" value="Ribonuclease H-like superfamily/Ribonuclease H"/>
    <property type="match status" value="1"/>
</dbReference>
<proteinExistence type="predicted"/>
<evidence type="ECO:0000259" key="2">
    <source>
        <dbReference type="Pfam" id="PF01612"/>
    </source>
</evidence>
<dbReference type="GO" id="GO:0006139">
    <property type="term" value="P:nucleobase-containing compound metabolic process"/>
    <property type="evidence" value="ECO:0007669"/>
    <property type="project" value="InterPro"/>
</dbReference>
<keyword evidence="4" id="KW-0269">Exonuclease</keyword>
<dbReference type="OrthoDB" id="18193at2759"/>
<dbReference type="InterPro" id="IPR012337">
    <property type="entry name" value="RNaseH-like_sf"/>
</dbReference>
<organism evidence="4 5">
    <name type="scientific">Pseudolycoriella hygida</name>
    <dbReference type="NCBI Taxonomy" id="35572"/>
    <lineage>
        <taxon>Eukaryota</taxon>
        <taxon>Metazoa</taxon>
        <taxon>Ecdysozoa</taxon>
        <taxon>Arthropoda</taxon>
        <taxon>Hexapoda</taxon>
        <taxon>Insecta</taxon>
        <taxon>Pterygota</taxon>
        <taxon>Neoptera</taxon>
        <taxon>Endopterygota</taxon>
        <taxon>Diptera</taxon>
        <taxon>Nematocera</taxon>
        <taxon>Sciaroidea</taxon>
        <taxon>Sciaridae</taxon>
        <taxon>Pseudolycoriella</taxon>
    </lineage>
</organism>
<dbReference type="Pfam" id="PF01612">
    <property type="entry name" value="DNA_pol_A_exo1"/>
    <property type="match status" value="1"/>
</dbReference>
<dbReference type="PANTHER" id="PTHR47765">
    <property type="entry name" value="3'-5' EXONUCLEASE DOMAIN-CONTAINING PROTEIN"/>
    <property type="match status" value="1"/>
</dbReference>
<dbReference type="AlphaFoldDB" id="A0A9Q0RYQ7"/>
<dbReference type="InterPro" id="IPR002562">
    <property type="entry name" value="3'-5'_exonuclease_dom"/>
</dbReference>
<sequence length="908" mass="104725">MSSSKYQNALPAGYEDSDEDEGYSMASIKKTCENMKITVLPDITENAGLNGQRFDATLEPEVKNWFQQLETIWKSYKRGPTLTHKLFSFFANCANPFLYTLKFYANCGSNLTKTNSLAYAILEDLHNFKRTNDISPESYINDNLRMVAFNFIKKQSQPNLYKIVVVTFDLMRSRHLFIDKIRELIQEHHYKEACQLSFELELFQEFSLYELVLPLILQDKISIAEEYLNRASHLRRPLVELLDSFLSKSSNMSNTCSNIIVKYNYPDIKFNKLQSKPLTKLIIRFAKIYDLPNDIMPNVIRSKSYGALQFLMHKKYGEKSLNKDSWEEMVKETVPKNSISLQLELIDSCANYGDYAESAYWARHFQIPAENLPLWVNEFIEKGQNRNEEGFSEVVDAESDLGIDALSESNESIHQLSLDPSKLVLVDTPSKFYTMLRCLVSENMVAFDAEWKPTFLSTNEVALIQLATRTQVFLVDVVQLDISPEDWNQLGRQIFNNMEILKLGFSPTNDLAMFQKIIPGISLSSLSLTSYLDLQELWHKLHSMSKFRFPHEGDAGGTSLNNLVYLCLGRKLDKSNQFSNWEKRPLRQDQLTYAGDYNNSVPRRKVRLPFLVVFVKFQLKDNEKIYPSTALDAYCLLEIYDVIEKEFNRIEVDFNEFINAFLTEKKSRFVLKKPGGYSQKKSTTTVQSSQSPNANTVGIDNVKFICDTMLGGLSRALRKVGVDAILITANDNIDHYIQIAQRENMYILTKGNSSVRYSKFLPPGHCYCVKSDNLDHQLQEVLSYFKLSINESNVFSRCMRCNSNEFLFVTQSEMSEMTRIPLASQAPHSHDSYLNNQKARSWTLRKLSPHCKQYRITSNGIPIHLSVITKDTLHLYPSFYVCEGCGKCYWNGSHVSRTFNHQNKYRKQ</sequence>
<dbReference type="InterPro" id="IPR052408">
    <property type="entry name" value="Exonuclease_MUT-7-like"/>
</dbReference>
<evidence type="ECO:0000256" key="1">
    <source>
        <dbReference type="SAM" id="MobiDB-lite"/>
    </source>
</evidence>
<dbReference type="InterPro" id="IPR036397">
    <property type="entry name" value="RNaseH_sf"/>
</dbReference>
<feature type="domain" description="3'-5' exonuclease" evidence="2">
    <location>
        <begin position="426"/>
        <end position="595"/>
    </location>
</feature>
<reference evidence="4" key="1">
    <citation type="submission" date="2022-07" db="EMBL/GenBank/DDBJ databases">
        <authorList>
            <person name="Trinca V."/>
            <person name="Uliana J.V.C."/>
            <person name="Torres T.T."/>
            <person name="Ward R.J."/>
            <person name="Monesi N."/>
        </authorList>
    </citation>
    <scope>NUCLEOTIDE SEQUENCE</scope>
    <source>
        <strain evidence="4">HSMRA1968</strain>
        <tissue evidence="4">Whole embryos</tissue>
    </source>
</reference>
<feature type="region of interest" description="Disordered" evidence="1">
    <location>
        <begin position="1"/>
        <end position="20"/>
    </location>
</feature>
<dbReference type="SUPFAM" id="SSF53098">
    <property type="entry name" value="Ribonuclease H-like"/>
    <property type="match status" value="1"/>
</dbReference>
<dbReference type="GO" id="GO:0008408">
    <property type="term" value="F:3'-5' exonuclease activity"/>
    <property type="evidence" value="ECO:0007669"/>
    <property type="project" value="InterPro"/>
</dbReference>
<dbReference type="EMBL" id="WJQU01000003">
    <property type="protein sequence ID" value="KAJ6637143.1"/>
    <property type="molecule type" value="Genomic_DNA"/>
</dbReference>
<gene>
    <name evidence="4" type="ORF">Bhyg_09870</name>
</gene>
<keyword evidence="5" id="KW-1185">Reference proteome</keyword>
<evidence type="ECO:0000313" key="4">
    <source>
        <dbReference type="EMBL" id="KAJ6637143.1"/>
    </source>
</evidence>
<keyword evidence="4" id="KW-0540">Nuclease</keyword>
<comment type="caution">
    <text evidence="4">The sequence shown here is derived from an EMBL/GenBank/DDBJ whole genome shotgun (WGS) entry which is preliminary data.</text>
</comment>
<evidence type="ECO:0000313" key="5">
    <source>
        <dbReference type="Proteomes" id="UP001151699"/>
    </source>
</evidence>
<dbReference type="Pfam" id="PF01927">
    <property type="entry name" value="Mut7-C"/>
    <property type="match status" value="1"/>
</dbReference>
<feature type="domain" description="Mut7-C RNAse" evidence="3">
    <location>
        <begin position="703"/>
        <end position="816"/>
    </location>
</feature>
<evidence type="ECO:0000259" key="3">
    <source>
        <dbReference type="Pfam" id="PF01927"/>
    </source>
</evidence>